<keyword evidence="7" id="KW-0732">Signal</keyword>
<feature type="chain" id="PRO_5039245529" evidence="7">
    <location>
        <begin position="27"/>
        <end position="272"/>
    </location>
</feature>
<dbReference type="PROSITE" id="PS52029">
    <property type="entry name" value="LD_TPASE"/>
    <property type="match status" value="1"/>
</dbReference>
<keyword evidence="5 6" id="KW-0961">Cell wall biogenesis/degradation</keyword>
<feature type="domain" description="L,D-TPase catalytic" evidence="8">
    <location>
        <begin position="150"/>
        <end position="271"/>
    </location>
</feature>
<comment type="pathway">
    <text evidence="1 6">Cell wall biogenesis; peptidoglycan biosynthesis.</text>
</comment>
<dbReference type="GO" id="GO:0071972">
    <property type="term" value="F:peptidoglycan L,D-transpeptidase activity"/>
    <property type="evidence" value="ECO:0007669"/>
    <property type="project" value="TreeGrafter"/>
</dbReference>
<dbReference type="UniPathway" id="UPA00219"/>
<dbReference type="InterPro" id="IPR050979">
    <property type="entry name" value="LD-transpeptidase"/>
</dbReference>
<dbReference type="PROSITE" id="PS51257">
    <property type="entry name" value="PROKAR_LIPOPROTEIN"/>
    <property type="match status" value="1"/>
</dbReference>
<dbReference type="HOGENOM" id="CLU_073013_1_0_11"/>
<protein>
    <submittedName>
        <fullName evidence="9">Putative ErfK/YbiS/YcfS/YnhG family protein</fullName>
    </submittedName>
</protein>
<evidence type="ECO:0000259" key="8">
    <source>
        <dbReference type="PROSITE" id="PS52029"/>
    </source>
</evidence>
<evidence type="ECO:0000256" key="7">
    <source>
        <dbReference type="SAM" id="SignalP"/>
    </source>
</evidence>
<dbReference type="EMBL" id="CANL01000001">
    <property type="protein sequence ID" value="CCM61827.1"/>
    <property type="molecule type" value="Genomic_DNA"/>
</dbReference>
<dbReference type="PANTHER" id="PTHR30582">
    <property type="entry name" value="L,D-TRANSPEPTIDASE"/>
    <property type="match status" value="1"/>
</dbReference>
<dbReference type="Pfam" id="PF03734">
    <property type="entry name" value="YkuD"/>
    <property type="match status" value="1"/>
</dbReference>
<keyword evidence="4 6" id="KW-0573">Peptidoglycan synthesis</keyword>
<dbReference type="SUPFAM" id="SSF141523">
    <property type="entry name" value="L,D-transpeptidase catalytic domain-like"/>
    <property type="match status" value="1"/>
</dbReference>
<keyword evidence="3 6" id="KW-0133">Cell shape</keyword>
<comment type="caution">
    <text evidence="9">The sequence shown here is derived from an EMBL/GenBank/DDBJ whole genome shotgun (WGS) entry which is preliminary data.</text>
</comment>
<evidence type="ECO:0000313" key="9">
    <source>
        <dbReference type="EMBL" id="CCM61827.1"/>
    </source>
</evidence>
<dbReference type="GO" id="GO:0016740">
    <property type="term" value="F:transferase activity"/>
    <property type="evidence" value="ECO:0007669"/>
    <property type="project" value="UniProtKB-KW"/>
</dbReference>
<keyword evidence="10" id="KW-1185">Reference proteome</keyword>
<dbReference type="Proteomes" id="UP000018291">
    <property type="component" value="Unassembled WGS sequence"/>
</dbReference>
<accession>R4YZP1</accession>
<keyword evidence="2" id="KW-0808">Transferase</keyword>
<organism evidence="9 10">
    <name type="scientific">Candidatus Neomicrothrix parvicella RN1</name>
    <dbReference type="NCBI Taxonomy" id="1229780"/>
    <lineage>
        <taxon>Bacteria</taxon>
        <taxon>Bacillati</taxon>
        <taxon>Actinomycetota</taxon>
        <taxon>Acidimicrobiia</taxon>
        <taxon>Acidimicrobiales</taxon>
        <taxon>Microthrixaceae</taxon>
        <taxon>Candidatus Neomicrothrix</taxon>
    </lineage>
</organism>
<evidence type="ECO:0000256" key="4">
    <source>
        <dbReference type="ARBA" id="ARBA00022984"/>
    </source>
</evidence>
<evidence type="ECO:0000256" key="2">
    <source>
        <dbReference type="ARBA" id="ARBA00022679"/>
    </source>
</evidence>
<feature type="active site" description="Proton donor/acceptor" evidence="6">
    <location>
        <position position="231"/>
    </location>
</feature>
<dbReference type="RefSeq" id="WP_012222647.1">
    <property type="nucleotide sequence ID" value="NZ_HG422565.1"/>
</dbReference>
<dbReference type="CDD" id="cd16913">
    <property type="entry name" value="YkuD_like"/>
    <property type="match status" value="1"/>
</dbReference>
<dbReference type="GO" id="GO:0071555">
    <property type="term" value="P:cell wall organization"/>
    <property type="evidence" value="ECO:0007669"/>
    <property type="project" value="UniProtKB-UniRule"/>
</dbReference>
<proteinExistence type="predicted"/>
<sequence>MGTRRLLGRITLAVGILALLASVAGCGGGDSEVVDEGPQPRAPMVNAPSLPIEGIAASAVATGVPTWRSYVATGKEDLASVPVFKAPGGEQIATVPNRTNDGFPAVFLVRRLDVPGPDATVWHEVWLPIRPNGSHDYVRGDDVTLSYHDYKLRVNLSDHRLSLYTAGQLTTTYPVGVGQDRTPTPGGTFYTKELLQPTNRGGPYGTFAYGLSGFSNTLTSFAGSDGVVGIHGTDQPDTVGTDVSAGCIRMNNADINELARRLPLGVPVEIVA</sequence>
<dbReference type="GO" id="GO:0008360">
    <property type="term" value="P:regulation of cell shape"/>
    <property type="evidence" value="ECO:0007669"/>
    <property type="project" value="UniProtKB-UniRule"/>
</dbReference>
<dbReference type="AlphaFoldDB" id="R4YZP1"/>
<evidence type="ECO:0000256" key="3">
    <source>
        <dbReference type="ARBA" id="ARBA00022960"/>
    </source>
</evidence>
<evidence type="ECO:0000256" key="5">
    <source>
        <dbReference type="ARBA" id="ARBA00023316"/>
    </source>
</evidence>
<gene>
    <name evidence="9" type="ORF">BN381_10058</name>
</gene>
<feature type="signal peptide" evidence="7">
    <location>
        <begin position="1"/>
        <end position="26"/>
    </location>
</feature>
<dbReference type="OrthoDB" id="5243103at2"/>
<dbReference type="STRING" id="1229780.BN381_10058"/>
<dbReference type="Gene3D" id="2.40.440.10">
    <property type="entry name" value="L,D-transpeptidase catalytic domain-like"/>
    <property type="match status" value="1"/>
</dbReference>
<dbReference type="GO" id="GO:0005576">
    <property type="term" value="C:extracellular region"/>
    <property type="evidence" value="ECO:0007669"/>
    <property type="project" value="TreeGrafter"/>
</dbReference>
<evidence type="ECO:0000256" key="1">
    <source>
        <dbReference type="ARBA" id="ARBA00004752"/>
    </source>
</evidence>
<dbReference type="GO" id="GO:0018104">
    <property type="term" value="P:peptidoglycan-protein cross-linking"/>
    <property type="evidence" value="ECO:0007669"/>
    <property type="project" value="TreeGrafter"/>
</dbReference>
<reference evidence="9 10" key="1">
    <citation type="journal article" date="2013" name="ISME J.">
        <title>Metabolic model for the filamentous 'Candidatus Microthrix parvicella' based on genomic and metagenomic analyses.</title>
        <authorList>
            <person name="Jon McIlroy S."/>
            <person name="Kristiansen R."/>
            <person name="Albertsen M."/>
            <person name="Michael Karst S."/>
            <person name="Rossetti S."/>
            <person name="Lund Nielsen J."/>
            <person name="Tandoi V."/>
            <person name="James Seviour R."/>
            <person name="Nielsen P.H."/>
        </authorList>
    </citation>
    <scope>NUCLEOTIDE SEQUENCE [LARGE SCALE GENOMIC DNA]</scope>
    <source>
        <strain evidence="9 10">RN1</strain>
    </source>
</reference>
<evidence type="ECO:0000313" key="10">
    <source>
        <dbReference type="Proteomes" id="UP000018291"/>
    </source>
</evidence>
<evidence type="ECO:0000256" key="6">
    <source>
        <dbReference type="PROSITE-ProRule" id="PRU01373"/>
    </source>
</evidence>
<name>R4YZP1_9ACTN</name>
<dbReference type="eggNOG" id="COG1376">
    <property type="taxonomic scope" value="Bacteria"/>
</dbReference>
<dbReference type="InterPro" id="IPR038063">
    <property type="entry name" value="Transpep_catalytic_dom"/>
</dbReference>
<feature type="active site" description="Nucleophile" evidence="6">
    <location>
        <position position="247"/>
    </location>
</feature>
<dbReference type="InterPro" id="IPR005490">
    <property type="entry name" value="LD_TPept_cat_dom"/>
</dbReference>